<dbReference type="InterPro" id="IPR017871">
    <property type="entry name" value="ABC_transporter-like_CS"/>
</dbReference>
<organism evidence="6 7">
    <name type="scientific">Paraclostridium ghonii</name>
    <dbReference type="NCBI Taxonomy" id="29358"/>
    <lineage>
        <taxon>Bacteria</taxon>
        <taxon>Bacillati</taxon>
        <taxon>Bacillota</taxon>
        <taxon>Clostridia</taxon>
        <taxon>Peptostreptococcales</taxon>
        <taxon>Peptostreptococcaceae</taxon>
        <taxon>Paraclostridium</taxon>
    </lineage>
</organism>
<comment type="similarity">
    <text evidence="1">Belongs to the ABC transporter superfamily.</text>
</comment>
<feature type="domain" description="ABC transporter" evidence="5">
    <location>
        <begin position="2"/>
        <end position="216"/>
    </location>
</feature>
<dbReference type="PROSITE" id="PS50893">
    <property type="entry name" value="ABC_TRANSPORTER_2"/>
    <property type="match status" value="1"/>
</dbReference>
<protein>
    <submittedName>
        <fullName evidence="6">Polar amino acid transport system ATP-binding protein</fullName>
    </submittedName>
</protein>
<sequence>MIEIKNLTKSFDDSIIFKNASLNISKGEVCVLLGKSGTGKTTFLRCVCGLENFDSGQIIINNKNVNNSKDILTLNGEIGMIFQNFNLFPHMSVYENIITAPINILKQNKDVALEKTLCLLKLLGLSDKFKCYPFELSGGQKQRVAIARALALNPKVLCFDEPTSALDSDSIESVINIIYKLKEKGVSMLIVTHDKYFAKRVADKVLNMNNKTIENIVF</sequence>
<dbReference type="Pfam" id="PF00005">
    <property type="entry name" value="ABC_tran"/>
    <property type="match status" value="1"/>
</dbReference>
<dbReference type="PANTHER" id="PTHR43166">
    <property type="entry name" value="AMINO ACID IMPORT ATP-BINDING PROTEIN"/>
    <property type="match status" value="1"/>
</dbReference>
<dbReference type="Gene3D" id="3.40.50.300">
    <property type="entry name" value="P-loop containing nucleotide triphosphate hydrolases"/>
    <property type="match status" value="1"/>
</dbReference>
<accession>A0ABU0MWU8</accession>
<dbReference type="InterPro" id="IPR003439">
    <property type="entry name" value="ABC_transporter-like_ATP-bd"/>
</dbReference>
<keyword evidence="2" id="KW-0813">Transport</keyword>
<gene>
    <name evidence="6" type="ORF">QOZ92_000488</name>
</gene>
<evidence type="ECO:0000259" key="5">
    <source>
        <dbReference type="PROSITE" id="PS50893"/>
    </source>
</evidence>
<dbReference type="PANTHER" id="PTHR43166:SF4">
    <property type="entry name" value="PHOSPHONATES IMPORT ATP-BINDING PROTEIN PHNC"/>
    <property type="match status" value="1"/>
</dbReference>
<dbReference type="InterPro" id="IPR050086">
    <property type="entry name" value="MetN_ABC_transporter-like"/>
</dbReference>
<keyword evidence="4 6" id="KW-0067">ATP-binding</keyword>
<name>A0ABU0MWU8_9FIRM</name>
<proteinExistence type="inferred from homology"/>
<evidence type="ECO:0000256" key="3">
    <source>
        <dbReference type="ARBA" id="ARBA00022741"/>
    </source>
</evidence>
<dbReference type="EMBL" id="JAUSWG010000002">
    <property type="protein sequence ID" value="MDQ0555375.1"/>
    <property type="molecule type" value="Genomic_DNA"/>
</dbReference>
<dbReference type="GO" id="GO:0005524">
    <property type="term" value="F:ATP binding"/>
    <property type="evidence" value="ECO:0007669"/>
    <property type="project" value="UniProtKB-KW"/>
</dbReference>
<dbReference type="PROSITE" id="PS00211">
    <property type="entry name" value="ABC_TRANSPORTER_1"/>
    <property type="match status" value="1"/>
</dbReference>
<comment type="caution">
    <text evidence="6">The sequence shown here is derived from an EMBL/GenBank/DDBJ whole genome shotgun (WGS) entry which is preliminary data.</text>
</comment>
<dbReference type="RefSeq" id="WP_307502471.1">
    <property type="nucleotide sequence ID" value="NZ_BAAACE010000029.1"/>
</dbReference>
<evidence type="ECO:0000256" key="1">
    <source>
        <dbReference type="ARBA" id="ARBA00005417"/>
    </source>
</evidence>
<evidence type="ECO:0000256" key="4">
    <source>
        <dbReference type="ARBA" id="ARBA00022840"/>
    </source>
</evidence>
<reference evidence="6 7" key="1">
    <citation type="submission" date="2023-07" db="EMBL/GenBank/DDBJ databases">
        <title>Genomic Encyclopedia of Type Strains, Phase IV (KMG-IV): sequencing the most valuable type-strain genomes for metagenomic binning, comparative biology and taxonomic classification.</title>
        <authorList>
            <person name="Goeker M."/>
        </authorList>
    </citation>
    <scope>NUCLEOTIDE SEQUENCE [LARGE SCALE GENOMIC DNA]</scope>
    <source>
        <strain evidence="6 7">DSM 15049</strain>
    </source>
</reference>
<dbReference type="Proteomes" id="UP001232584">
    <property type="component" value="Unassembled WGS sequence"/>
</dbReference>
<dbReference type="InterPro" id="IPR003593">
    <property type="entry name" value="AAA+_ATPase"/>
</dbReference>
<dbReference type="SMART" id="SM00382">
    <property type="entry name" value="AAA"/>
    <property type="match status" value="1"/>
</dbReference>
<evidence type="ECO:0000256" key="2">
    <source>
        <dbReference type="ARBA" id="ARBA00022448"/>
    </source>
</evidence>
<evidence type="ECO:0000313" key="6">
    <source>
        <dbReference type="EMBL" id="MDQ0555375.1"/>
    </source>
</evidence>
<dbReference type="SUPFAM" id="SSF52540">
    <property type="entry name" value="P-loop containing nucleoside triphosphate hydrolases"/>
    <property type="match status" value="1"/>
</dbReference>
<dbReference type="InterPro" id="IPR027417">
    <property type="entry name" value="P-loop_NTPase"/>
</dbReference>
<keyword evidence="7" id="KW-1185">Reference proteome</keyword>
<evidence type="ECO:0000313" key="7">
    <source>
        <dbReference type="Proteomes" id="UP001232584"/>
    </source>
</evidence>
<keyword evidence="3" id="KW-0547">Nucleotide-binding</keyword>